<dbReference type="Pfam" id="PF13602">
    <property type="entry name" value="ADH_zinc_N_2"/>
    <property type="match status" value="1"/>
</dbReference>
<dbReference type="AlphaFoldDB" id="A0A7I9Z829"/>
<dbReference type="PANTHER" id="PTHR11695:SF294">
    <property type="entry name" value="RETICULON-4-INTERACTING PROTEIN 1, MITOCHONDRIAL"/>
    <property type="match status" value="1"/>
</dbReference>
<dbReference type="PANTHER" id="PTHR11695">
    <property type="entry name" value="ALCOHOL DEHYDROGENASE RELATED"/>
    <property type="match status" value="1"/>
</dbReference>
<dbReference type="SMART" id="SM00829">
    <property type="entry name" value="PKS_ER"/>
    <property type="match status" value="1"/>
</dbReference>
<feature type="domain" description="Enoyl reductase (ER)" evidence="1">
    <location>
        <begin position="17"/>
        <end position="312"/>
    </location>
</feature>
<dbReference type="InterPro" id="IPR050700">
    <property type="entry name" value="YIM1/Zinc_Alcohol_DH_Fams"/>
</dbReference>
<name>A0A7I9Z829_9MYCO</name>
<dbReference type="Proteomes" id="UP000465301">
    <property type="component" value="Unassembled WGS sequence"/>
</dbReference>
<dbReference type="CDD" id="cd05289">
    <property type="entry name" value="MDR_like_2"/>
    <property type="match status" value="1"/>
</dbReference>
<dbReference type="EMBL" id="BLLA01000001">
    <property type="protein sequence ID" value="GFG97028.1"/>
    <property type="molecule type" value="Genomic_DNA"/>
</dbReference>
<organism evidence="2 3">
    <name type="scientific">Mycobacterium timonense</name>
    <dbReference type="NCBI Taxonomy" id="701043"/>
    <lineage>
        <taxon>Bacteria</taxon>
        <taxon>Bacillati</taxon>
        <taxon>Actinomycetota</taxon>
        <taxon>Actinomycetes</taxon>
        <taxon>Mycobacteriales</taxon>
        <taxon>Mycobacteriaceae</taxon>
        <taxon>Mycobacterium</taxon>
        <taxon>Mycobacterium avium complex (MAC)</taxon>
    </lineage>
</organism>
<gene>
    <name evidence="2" type="ORF">MTIM_29070</name>
</gene>
<dbReference type="InterPro" id="IPR020843">
    <property type="entry name" value="ER"/>
</dbReference>
<dbReference type="Pfam" id="PF08240">
    <property type="entry name" value="ADH_N"/>
    <property type="match status" value="1"/>
</dbReference>
<dbReference type="InterPro" id="IPR036291">
    <property type="entry name" value="NAD(P)-bd_dom_sf"/>
</dbReference>
<evidence type="ECO:0000259" key="1">
    <source>
        <dbReference type="SMART" id="SM00829"/>
    </source>
</evidence>
<dbReference type="Gene3D" id="3.90.180.10">
    <property type="entry name" value="Medium-chain alcohol dehydrogenases, catalytic domain"/>
    <property type="match status" value="1"/>
</dbReference>
<dbReference type="SUPFAM" id="SSF50129">
    <property type="entry name" value="GroES-like"/>
    <property type="match status" value="1"/>
</dbReference>
<dbReference type="Gene3D" id="3.40.50.720">
    <property type="entry name" value="NAD(P)-binding Rossmann-like Domain"/>
    <property type="match status" value="1"/>
</dbReference>
<evidence type="ECO:0000313" key="2">
    <source>
        <dbReference type="EMBL" id="GFG97028.1"/>
    </source>
</evidence>
<keyword evidence="3" id="KW-1185">Reference proteome</keyword>
<reference evidence="2 3" key="1">
    <citation type="journal article" date="2019" name="Emerg. Microbes Infect.">
        <title>Comprehensive subspecies identification of 175 nontuberculous mycobacteria species based on 7547 genomic profiles.</title>
        <authorList>
            <person name="Matsumoto Y."/>
            <person name="Kinjo T."/>
            <person name="Motooka D."/>
            <person name="Nabeya D."/>
            <person name="Jung N."/>
            <person name="Uechi K."/>
            <person name="Horii T."/>
            <person name="Iida T."/>
            <person name="Fujita J."/>
            <person name="Nakamura S."/>
        </authorList>
    </citation>
    <scope>NUCLEOTIDE SEQUENCE [LARGE SCALE GENOMIC DNA]</scope>
    <source>
        <strain evidence="2 3">JCM 30726</strain>
    </source>
</reference>
<accession>A0A7I9Z829</accession>
<dbReference type="GO" id="GO:0016491">
    <property type="term" value="F:oxidoreductase activity"/>
    <property type="evidence" value="ECO:0007669"/>
    <property type="project" value="InterPro"/>
</dbReference>
<protein>
    <submittedName>
        <fullName evidence="2">NADPH:quinone reductase</fullName>
    </submittedName>
</protein>
<sequence>MAAALNEMTALRANRRGGPEQLVIERAPVPVPATGEALVAVHAAAITFDELTWEETWTRDGVSRTPVIPSHEVSGVVSAVADGVTDFVPGDEVYGLVAFDRDGAAADFVAVPATDLAAKPSTVSHVVAAALPLAGLTALQALVDHAAVQPGETVLVHGGAGGVGLLTVQLAALLGAQVTATVRSDTANLLRGCGAQRVIDTRTEAFDEAGAVYDVVVDTVGGQALDRSYGVLRRGGRLVTLSAPPPDGRADEFGVSATFFIVRPNRDQLAELAGLVDSDRLHVAIAQTFPLDEGREAFESREHGGRAGKTVLVVRD</sequence>
<comment type="caution">
    <text evidence="2">The sequence shown here is derived from an EMBL/GenBank/DDBJ whole genome shotgun (WGS) entry which is preliminary data.</text>
</comment>
<evidence type="ECO:0000313" key="3">
    <source>
        <dbReference type="Proteomes" id="UP000465301"/>
    </source>
</evidence>
<dbReference type="InterPro" id="IPR011032">
    <property type="entry name" value="GroES-like_sf"/>
</dbReference>
<proteinExistence type="predicted"/>
<dbReference type="InterPro" id="IPR013154">
    <property type="entry name" value="ADH-like_N"/>
</dbReference>
<dbReference type="SUPFAM" id="SSF51735">
    <property type="entry name" value="NAD(P)-binding Rossmann-fold domains"/>
    <property type="match status" value="1"/>
</dbReference>